<proteinExistence type="predicted"/>
<dbReference type="GO" id="GO:0008324">
    <property type="term" value="F:monoatomic cation transmembrane transporter activity"/>
    <property type="evidence" value="ECO:0007669"/>
    <property type="project" value="InterPro"/>
</dbReference>
<protein>
    <submittedName>
        <fullName evidence="8">Cation transporter</fullName>
    </submittedName>
</protein>
<evidence type="ECO:0000256" key="6">
    <source>
        <dbReference type="SAM" id="Phobius"/>
    </source>
</evidence>
<dbReference type="Pfam" id="PF01545">
    <property type="entry name" value="Cation_efflux"/>
    <property type="match status" value="1"/>
</dbReference>
<sequence>MANCCGDTLCETDRPPEGRWRLALWLALAINAGMFAVEGIGGLLSDSASLQADALDFLGDAANYGISLGVAGLALAWRARAALVKGATMLLFGGWVAGTTLWGVWRGETPGAEVMGVIGLAALIANVVTAVMLFRFRNGDANMRSVWICSRNDALGNLAVMLAALGVLGTGTRWPDLMVAAVMAGLALQGGWQVIRHSRADLKAAHATKTPPRFQVESRHKPVG</sequence>
<dbReference type="AlphaFoldDB" id="A0A1Z3M1M0"/>
<evidence type="ECO:0000313" key="9">
    <source>
        <dbReference type="Proteomes" id="UP000197024"/>
    </source>
</evidence>
<dbReference type="EMBL" id="CP021995">
    <property type="protein sequence ID" value="ASD28334.1"/>
    <property type="molecule type" value="Genomic_DNA"/>
</dbReference>
<feature type="transmembrane region" description="Helical" evidence="6">
    <location>
        <begin position="154"/>
        <end position="171"/>
    </location>
</feature>
<organism evidence="8 9">
    <name type="scientific">Brevundimonas diminuta</name>
    <name type="common">Pseudomonas diminuta</name>
    <dbReference type="NCBI Taxonomy" id="293"/>
    <lineage>
        <taxon>Bacteria</taxon>
        <taxon>Pseudomonadati</taxon>
        <taxon>Pseudomonadota</taxon>
        <taxon>Alphaproteobacteria</taxon>
        <taxon>Caulobacterales</taxon>
        <taxon>Caulobacteraceae</taxon>
        <taxon>Brevundimonas</taxon>
    </lineage>
</organism>
<evidence type="ECO:0000256" key="4">
    <source>
        <dbReference type="ARBA" id="ARBA00023136"/>
    </source>
</evidence>
<dbReference type="RefSeq" id="WP_088411772.1">
    <property type="nucleotide sequence ID" value="NZ_CP021995.1"/>
</dbReference>
<reference evidence="8 9" key="2">
    <citation type="submission" date="2017-06" db="EMBL/GenBank/DDBJ databases">
        <authorList>
            <person name="Kim H.J."/>
            <person name="Triplett B.A."/>
        </authorList>
    </citation>
    <scope>NUCLEOTIDE SEQUENCE [LARGE SCALE GENOMIC DNA]</scope>
    <source>
        <strain evidence="8 9">BZC3</strain>
    </source>
</reference>
<accession>A0A1Z3M1M0</accession>
<evidence type="ECO:0000313" key="8">
    <source>
        <dbReference type="EMBL" id="ASD28334.1"/>
    </source>
</evidence>
<dbReference type="SUPFAM" id="SSF161111">
    <property type="entry name" value="Cation efflux protein transmembrane domain-like"/>
    <property type="match status" value="1"/>
</dbReference>
<name>A0A1Z3M1M0_BREDI</name>
<dbReference type="InterPro" id="IPR027469">
    <property type="entry name" value="Cation_efflux_TMD_sf"/>
</dbReference>
<evidence type="ECO:0000256" key="2">
    <source>
        <dbReference type="ARBA" id="ARBA00022692"/>
    </source>
</evidence>
<feature type="domain" description="Cation efflux protein transmembrane" evidence="7">
    <location>
        <begin position="24"/>
        <end position="202"/>
    </location>
</feature>
<feature type="transmembrane region" description="Helical" evidence="6">
    <location>
        <begin position="61"/>
        <end position="79"/>
    </location>
</feature>
<keyword evidence="3 6" id="KW-1133">Transmembrane helix</keyword>
<feature type="transmembrane region" description="Helical" evidence="6">
    <location>
        <begin position="117"/>
        <end position="134"/>
    </location>
</feature>
<feature type="transmembrane region" description="Helical" evidence="6">
    <location>
        <begin position="22"/>
        <end position="41"/>
    </location>
</feature>
<dbReference type="InterPro" id="IPR058533">
    <property type="entry name" value="Cation_efflux_TM"/>
</dbReference>
<evidence type="ECO:0000256" key="5">
    <source>
        <dbReference type="SAM" id="MobiDB-lite"/>
    </source>
</evidence>
<feature type="region of interest" description="Disordered" evidence="5">
    <location>
        <begin position="204"/>
        <end position="224"/>
    </location>
</feature>
<comment type="subcellular location">
    <subcellularLocation>
        <location evidence="1">Membrane</location>
        <topology evidence="1">Multi-pass membrane protein</topology>
    </subcellularLocation>
</comment>
<gene>
    <name evidence="8" type="ORF">CD943_16365</name>
</gene>
<evidence type="ECO:0000256" key="1">
    <source>
        <dbReference type="ARBA" id="ARBA00004141"/>
    </source>
</evidence>
<evidence type="ECO:0000256" key="3">
    <source>
        <dbReference type="ARBA" id="ARBA00022989"/>
    </source>
</evidence>
<keyword evidence="4 6" id="KW-0472">Membrane</keyword>
<reference evidence="8 9" key="1">
    <citation type="submission" date="2017-06" db="EMBL/GenBank/DDBJ databases">
        <title>Biodegradation of gentamicin by bacterial consortia AMQD4 in synthetic medium and raw gentamicin sewage.</title>
        <authorList>
            <person name="Chang H."/>
            <person name="Feng Y."/>
            <person name="Li Z."/>
            <person name="Xue J."/>
            <person name="Cheng D."/>
        </authorList>
    </citation>
    <scope>NUCLEOTIDE SEQUENCE [LARGE SCALE GENOMIC DNA]</scope>
    <source>
        <strain evidence="8 9">BZC3</strain>
    </source>
</reference>
<dbReference type="Gene3D" id="1.20.1510.10">
    <property type="entry name" value="Cation efflux protein transmembrane domain"/>
    <property type="match status" value="1"/>
</dbReference>
<dbReference type="GO" id="GO:0016020">
    <property type="term" value="C:membrane"/>
    <property type="evidence" value="ECO:0007669"/>
    <property type="project" value="UniProtKB-SubCell"/>
</dbReference>
<feature type="transmembrane region" description="Helical" evidence="6">
    <location>
        <begin position="177"/>
        <end position="195"/>
    </location>
</feature>
<keyword evidence="2 6" id="KW-0812">Transmembrane</keyword>
<dbReference type="Proteomes" id="UP000197024">
    <property type="component" value="Chromosome"/>
</dbReference>
<evidence type="ECO:0000259" key="7">
    <source>
        <dbReference type="Pfam" id="PF01545"/>
    </source>
</evidence>
<feature type="transmembrane region" description="Helical" evidence="6">
    <location>
        <begin position="86"/>
        <end position="105"/>
    </location>
</feature>